<evidence type="ECO:0000313" key="2">
    <source>
        <dbReference type="Proteomes" id="UP000290545"/>
    </source>
</evidence>
<dbReference type="OrthoDB" id="9796689at2"/>
<dbReference type="PANTHER" id="PTHR34407:SF1">
    <property type="entry name" value="SGNH HYDROLASE-TYPE ESTERASE DOMAIN-CONTAINING PROTEIN"/>
    <property type="match status" value="1"/>
</dbReference>
<gene>
    <name evidence="1" type="ORF">ESB13_09315</name>
</gene>
<dbReference type="PANTHER" id="PTHR34407">
    <property type="entry name" value="EXPRESSED PROTEIN"/>
    <property type="match status" value="1"/>
</dbReference>
<organism evidence="1 2">
    <name type="scientific">Filimonas effusa</name>
    <dbReference type="NCBI Taxonomy" id="2508721"/>
    <lineage>
        <taxon>Bacteria</taxon>
        <taxon>Pseudomonadati</taxon>
        <taxon>Bacteroidota</taxon>
        <taxon>Chitinophagia</taxon>
        <taxon>Chitinophagales</taxon>
        <taxon>Chitinophagaceae</taxon>
        <taxon>Filimonas</taxon>
    </lineage>
</organism>
<proteinExistence type="predicted"/>
<evidence type="ECO:0000313" key="1">
    <source>
        <dbReference type="EMBL" id="RXK86964.1"/>
    </source>
</evidence>
<dbReference type="EMBL" id="SDHZ01000001">
    <property type="protein sequence ID" value="RXK86964.1"/>
    <property type="molecule type" value="Genomic_DNA"/>
</dbReference>
<keyword evidence="2" id="KW-1185">Reference proteome</keyword>
<comment type="caution">
    <text evidence="1">The sequence shown here is derived from an EMBL/GenBank/DDBJ whole genome shotgun (WGS) entry which is preliminary data.</text>
</comment>
<dbReference type="InterPro" id="IPR036514">
    <property type="entry name" value="SGNH_hydro_sf"/>
</dbReference>
<dbReference type="SUPFAM" id="SSF52266">
    <property type="entry name" value="SGNH hydrolase"/>
    <property type="match status" value="1"/>
</dbReference>
<dbReference type="RefSeq" id="WP_129002713.1">
    <property type="nucleotide sequence ID" value="NZ_SDHZ01000001.1"/>
</dbReference>
<reference evidence="1 2" key="1">
    <citation type="submission" date="2019-01" db="EMBL/GenBank/DDBJ databases">
        <title>Filimonas sp. strain TTM-71.</title>
        <authorList>
            <person name="Chen W.-M."/>
        </authorList>
    </citation>
    <scope>NUCLEOTIDE SEQUENCE [LARGE SCALE GENOMIC DNA]</scope>
    <source>
        <strain evidence="1 2">TTM-71</strain>
    </source>
</reference>
<dbReference type="CDD" id="cd00229">
    <property type="entry name" value="SGNH_hydrolase"/>
    <property type="match status" value="1"/>
</dbReference>
<sequence length="479" mass="51914">MKRWMLFIACMGGLMNSVRVNAQSEEEKRLIAASQADASPLYFNPDTKEVPSVEPGHFFDAKECNVRGGLPNFLTKLKAGKPVTIGYIGGSITQGAFCYRPQSAKFISSMFPGIKKTWLNAGVSGTGTDLAACRIHEQLLKYSPDLVFVEFAVNGAYAPGMEGIVRQIIRFNPNIDICFIYTLANGQTTAYQQNSIPSNIEGLEKVAEYYKLPSVHMGMEAAQLEKEGKLIWKGAADTANGRIVFSNDGIHPLHAGGNLYAAAIARAFIKMNKAVVAAPHALPAPLITDNWEDGVMIDPLTIASFDQKWTKVTTATSGLKQFAGWFPYIMKGSVPGASFSFRFKGTVFGFFDIGGPEVGQLAFAVDGKPVKLQTIAASGYRLKKVSAGGAGVADLFNSYCNNRYRGQYELIQVPDGEHEVTITISPLKSDKRAILGPKQLEDITANPGKYDQTVFYLGKILLRGTPLPPATSKPVATSK</sequence>
<dbReference type="Proteomes" id="UP000290545">
    <property type="component" value="Unassembled WGS sequence"/>
</dbReference>
<accession>A0A4Q1DBV0</accession>
<name>A0A4Q1DBV0_9BACT</name>
<dbReference type="AlphaFoldDB" id="A0A4Q1DBV0"/>
<dbReference type="GO" id="GO:0016788">
    <property type="term" value="F:hydrolase activity, acting on ester bonds"/>
    <property type="evidence" value="ECO:0007669"/>
    <property type="project" value="UniProtKB-ARBA"/>
</dbReference>
<dbReference type="Gene3D" id="3.40.50.1110">
    <property type="entry name" value="SGNH hydrolase"/>
    <property type="match status" value="1"/>
</dbReference>
<keyword evidence="1" id="KW-0378">Hydrolase</keyword>
<protein>
    <submittedName>
        <fullName evidence="1">SGNH/GDSL hydrolase family protein</fullName>
    </submittedName>
</protein>